<dbReference type="Proteomes" id="UP001438707">
    <property type="component" value="Unassembled WGS sequence"/>
</dbReference>
<gene>
    <name evidence="2" type="ORF">WJX74_006313</name>
</gene>
<accession>A0AAW1R099</accession>
<feature type="region of interest" description="Disordered" evidence="1">
    <location>
        <begin position="1"/>
        <end position="50"/>
    </location>
</feature>
<name>A0AAW1R099_9CHLO</name>
<comment type="caution">
    <text evidence="2">The sequence shown here is derived from an EMBL/GenBank/DDBJ whole genome shotgun (WGS) entry which is preliminary data.</text>
</comment>
<proteinExistence type="predicted"/>
<protein>
    <submittedName>
        <fullName evidence="2">Uncharacterized protein</fullName>
    </submittedName>
</protein>
<sequence>MPLTPASRGVTHRRAVRRPMPEGDPRRKTARAGSAGEQSQRLRKRTRARPQLPLNSTVDRFLCVEHLADQLRKEQLFPSVINSKCAEELCFDRATPEPGKNRLHGCATHQTIPYSTTCAIWTPKRQALVTALQRAGMHGKDISMAEAMQVPGIRRVYKTWEGIEKASGDMALTECNRTDHPSGTYTIWRVWSVDGPRRCTYVVGQRQCVIPSRGLPLCPLHAHRAVAEPMLVTVLLVLKKRSDRADRDFYTLLRNWKMSDQRDFLNSCLWF</sequence>
<organism evidence="2 3">
    <name type="scientific">Apatococcus lobatus</name>
    <dbReference type="NCBI Taxonomy" id="904363"/>
    <lineage>
        <taxon>Eukaryota</taxon>
        <taxon>Viridiplantae</taxon>
        <taxon>Chlorophyta</taxon>
        <taxon>core chlorophytes</taxon>
        <taxon>Trebouxiophyceae</taxon>
        <taxon>Chlorellales</taxon>
        <taxon>Chlorellaceae</taxon>
        <taxon>Apatococcus</taxon>
    </lineage>
</organism>
<keyword evidence="3" id="KW-1185">Reference proteome</keyword>
<dbReference type="EMBL" id="JALJOS010000019">
    <property type="protein sequence ID" value="KAK9827096.1"/>
    <property type="molecule type" value="Genomic_DNA"/>
</dbReference>
<evidence type="ECO:0000256" key="1">
    <source>
        <dbReference type="SAM" id="MobiDB-lite"/>
    </source>
</evidence>
<dbReference type="AlphaFoldDB" id="A0AAW1R099"/>
<evidence type="ECO:0000313" key="3">
    <source>
        <dbReference type="Proteomes" id="UP001438707"/>
    </source>
</evidence>
<evidence type="ECO:0000313" key="2">
    <source>
        <dbReference type="EMBL" id="KAK9827096.1"/>
    </source>
</evidence>
<reference evidence="2 3" key="1">
    <citation type="journal article" date="2024" name="Nat. Commun.">
        <title>Phylogenomics reveals the evolutionary origins of lichenization in chlorophyte algae.</title>
        <authorList>
            <person name="Puginier C."/>
            <person name="Libourel C."/>
            <person name="Otte J."/>
            <person name="Skaloud P."/>
            <person name="Haon M."/>
            <person name="Grisel S."/>
            <person name="Petersen M."/>
            <person name="Berrin J.G."/>
            <person name="Delaux P.M."/>
            <person name="Dal Grande F."/>
            <person name="Keller J."/>
        </authorList>
    </citation>
    <scope>NUCLEOTIDE SEQUENCE [LARGE SCALE GENOMIC DNA]</scope>
    <source>
        <strain evidence="2 3">SAG 2145</strain>
    </source>
</reference>